<evidence type="ECO:0000313" key="2">
    <source>
        <dbReference type="EMBL" id="KAB8132329.1"/>
    </source>
</evidence>
<protein>
    <submittedName>
        <fullName evidence="2">Uncharacterized protein</fullName>
    </submittedName>
</protein>
<evidence type="ECO:0000256" key="1">
    <source>
        <dbReference type="SAM" id="Coils"/>
    </source>
</evidence>
<organism evidence="2 3">
    <name type="scientific">Gracilibacillus oryzae</name>
    <dbReference type="NCBI Taxonomy" id="1672701"/>
    <lineage>
        <taxon>Bacteria</taxon>
        <taxon>Bacillati</taxon>
        <taxon>Bacillota</taxon>
        <taxon>Bacilli</taxon>
        <taxon>Bacillales</taxon>
        <taxon>Bacillaceae</taxon>
        <taxon>Gracilibacillus</taxon>
    </lineage>
</organism>
<dbReference type="Proteomes" id="UP000480246">
    <property type="component" value="Unassembled WGS sequence"/>
</dbReference>
<name>A0A7C8KTE1_9BACI</name>
<dbReference type="OrthoDB" id="2704409at2"/>
<sequence>MMTGEPFELSEDILKKYDDLNKQKKTVEQELNLLKKQIHFYLDELFGKEQKGEVKRGNYKVQRVIRSTIQYDEEETVKKLEQLNLTDFLVKKPDTEKLEAAIKIELVKGEDFKDCKMQKLTQAITVKEIG</sequence>
<accession>A0A7C8KTE1</accession>
<feature type="coiled-coil region" evidence="1">
    <location>
        <begin position="10"/>
        <end position="44"/>
    </location>
</feature>
<dbReference type="EMBL" id="WEID01000063">
    <property type="protein sequence ID" value="KAB8132329.1"/>
    <property type="molecule type" value="Genomic_DNA"/>
</dbReference>
<keyword evidence="3" id="KW-1185">Reference proteome</keyword>
<evidence type="ECO:0000313" key="3">
    <source>
        <dbReference type="Proteomes" id="UP000480246"/>
    </source>
</evidence>
<dbReference type="AlphaFoldDB" id="A0A7C8KTE1"/>
<keyword evidence="1" id="KW-0175">Coiled coil</keyword>
<proteinExistence type="predicted"/>
<gene>
    <name evidence="2" type="ORF">F9U64_12560</name>
</gene>
<reference evidence="2 3" key="1">
    <citation type="submission" date="2019-10" db="EMBL/GenBank/DDBJ databases">
        <title>Gracilibacillus sp. nov. isolated from rice seeds.</title>
        <authorList>
            <person name="He S."/>
        </authorList>
    </citation>
    <scope>NUCLEOTIDE SEQUENCE [LARGE SCALE GENOMIC DNA]</scope>
    <source>
        <strain evidence="2 3">TD8</strain>
    </source>
</reference>
<comment type="caution">
    <text evidence="2">The sequence shown here is derived from an EMBL/GenBank/DDBJ whole genome shotgun (WGS) entry which is preliminary data.</text>
</comment>